<comment type="caution">
    <text evidence="1">The sequence shown here is derived from an EMBL/GenBank/DDBJ whole genome shotgun (WGS) entry which is preliminary data.</text>
</comment>
<protein>
    <submittedName>
        <fullName evidence="1">Uncharacterized protein</fullName>
    </submittedName>
</protein>
<name>A0A7Y9VZX2_9PSED</name>
<accession>A0A7Y9VZX2</accession>
<evidence type="ECO:0000313" key="1">
    <source>
        <dbReference type="EMBL" id="NYH11666.1"/>
    </source>
</evidence>
<organism evidence="1 2">
    <name type="scientific">Pseudomonas moraviensis</name>
    <dbReference type="NCBI Taxonomy" id="321662"/>
    <lineage>
        <taxon>Bacteria</taxon>
        <taxon>Pseudomonadati</taxon>
        <taxon>Pseudomonadota</taxon>
        <taxon>Gammaproteobacteria</taxon>
        <taxon>Pseudomonadales</taxon>
        <taxon>Pseudomonadaceae</taxon>
        <taxon>Pseudomonas</taxon>
    </lineage>
</organism>
<dbReference type="Proteomes" id="UP000553035">
    <property type="component" value="Unassembled WGS sequence"/>
</dbReference>
<gene>
    <name evidence="1" type="ORF">GGI52_004709</name>
</gene>
<proteinExistence type="predicted"/>
<dbReference type="EMBL" id="JACCAT010000001">
    <property type="protein sequence ID" value="NYH11666.1"/>
    <property type="molecule type" value="Genomic_DNA"/>
</dbReference>
<dbReference type="AlphaFoldDB" id="A0A7Y9VZX2"/>
<sequence>MSVFSLHFNVVISAVKVINAWSFNPSLSLDLMIFRHGA</sequence>
<evidence type="ECO:0000313" key="2">
    <source>
        <dbReference type="Proteomes" id="UP000553035"/>
    </source>
</evidence>
<reference evidence="1 2" key="1">
    <citation type="submission" date="2020-07" db="EMBL/GenBank/DDBJ databases">
        <title>Exploring microbial biodiversity for novel pathways involved in the catabolism of aromatic compounds derived from lignin.</title>
        <authorList>
            <person name="Elkins J."/>
        </authorList>
    </citation>
    <scope>NUCLEOTIDE SEQUENCE [LARGE SCALE GENOMIC DNA]</scope>
    <source>
        <strain evidence="1 2">VanB</strain>
    </source>
</reference>